<dbReference type="InterPro" id="IPR009684">
    <property type="entry name" value="Latexin"/>
</dbReference>
<keyword evidence="5" id="KW-0732">Signal</keyword>
<dbReference type="PIRSF" id="PIRSF011132">
    <property type="entry name" value="Prot_inh_latexin"/>
    <property type="match status" value="1"/>
</dbReference>
<dbReference type="OrthoDB" id="8898327at2759"/>
<dbReference type="KEGG" id="tng:GSTEN00014775G001"/>
<evidence type="ECO:0000256" key="5">
    <source>
        <dbReference type="SAM" id="SignalP"/>
    </source>
</evidence>
<dbReference type="InterPro" id="IPR046350">
    <property type="entry name" value="Cystatin_sf"/>
</dbReference>
<feature type="signal peptide" evidence="5">
    <location>
        <begin position="1"/>
        <end position="18"/>
    </location>
</feature>
<reference evidence="7" key="1">
    <citation type="journal article" date="2004" name="Nature">
        <title>Genome duplication in the teleost fish Tetraodon nigroviridis reveals the early vertebrate proto-karyotype.</title>
        <authorList>
            <person name="Jaillon O."/>
            <person name="Aury J.-M."/>
            <person name="Brunet F."/>
            <person name="Petit J.-L."/>
            <person name="Stange-Thomann N."/>
            <person name="Mauceli E."/>
            <person name="Bouneau L."/>
            <person name="Fischer C."/>
            <person name="Ozouf-Costaz C."/>
            <person name="Bernot A."/>
            <person name="Nicaud S."/>
            <person name="Jaffe D."/>
            <person name="Fisher S."/>
            <person name="Lutfalla G."/>
            <person name="Dossat C."/>
            <person name="Segurens B."/>
            <person name="Dasilva C."/>
            <person name="Salanoubat M."/>
            <person name="Levy M."/>
            <person name="Boudet N."/>
            <person name="Castellano S."/>
            <person name="Anthouard V."/>
            <person name="Jubin C."/>
            <person name="Castelli V."/>
            <person name="Katinka M."/>
            <person name="Vacherie B."/>
            <person name="Biemont C."/>
            <person name="Skalli Z."/>
            <person name="Cattolico L."/>
            <person name="Poulain J."/>
            <person name="De Berardinis V."/>
            <person name="Cruaud C."/>
            <person name="Duprat S."/>
            <person name="Brottier P."/>
            <person name="Coutanceau J.-P."/>
            <person name="Gouzy J."/>
            <person name="Parra G."/>
            <person name="Lardier G."/>
            <person name="Chapple C."/>
            <person name="McKernan K.J."/>
            <person name="McEwan P."/>
            <person name="Bosak S."/>
            <person name="Kellis M."/>
            <person name="Volff J.-N."/>
            <person name="Guigo R."/>
            <person name="Zody M.C."/>
            <person name="Mesirov J."/>
            <person name="Lindblad-Toh K."/>
            <person name="Birren B."/>
            <person name="Nusbaum C."/>
            <person name="Kahn D."/>
            <person name="Robinson-Rechavi M."/>
            <person name="Laudet V."/>
            <person name="Schachter V."/>
            <person name="Quetier F."/>
            <person name="Saurin W."/>
            <person name="Scarpelli C."/>
            <person name="Wincker P."/>
            <person name="Lander E.S."/>
            <person name="Weissenbach J."/>
            <person name="Roest Crollius H."/>
        </authorList>
    </citation>
    <scope>NUCLEOTIDE SEQUENCE [LARGE SCALE GENOMIC DNA]</scope>
</reference>
<evidence type="ECO:0000256" key="2">
    <source>
        <dbReference type="ARBA" id="ARBA00022690"/>
    </source>
</evidence>
<feature type="domain" description="Cystatin LXN-type" evidence="6">
    <location>
        <begin position="182"/>
        <end position="287"/>
    </location>
</feature>
<dbReference type="GO" id="GO:0005615">
    <property type="term" value="C:extracellular space"/>
    <property type="evidence" value="ECO:0007669"/>
    <property type="project" value="TreeGrafter"/>
</dbReference>
<reference evidence="7" key="2">
    <citation type="submission" date="2004-02" db="EMBL/GenBank/DDBJ databases">
        <authorList>
            <consortium name="Genoscope"/>
            <consortium name="Whitehead Institute Centre for Genome Research"/>
        </authorList>
    </citation>
    <scope>NUCLEOTIDE SEQUENCE</scope>
</reference>
<evidence type="ECO:0000259" key="6">
    <source>
        <dbReference type="PROSITE" id="PS52033"/>
    </source>
</evidence>
<dbReference type="PANTHER" id="PTHR28591:SF1">
    <property type="entry name" value="LATEXIN"/>
    <property type="match status" value="1"/>
</dbReference>
<protein>
    <submittedName>
        <fullName evidence="7">(spotted green pufferfish) hypothetical protein</fullName>
    </submittedName>
</protein>
<dbReference type="MEROPS" id="I47.001"/>
<keyword evidence="3" id="KW-0677">Repeat</keyword>
<dbReference type="GO" id="GO:0008191">
    <property type="term" value="F:metalloendopeptidase inhibitor activity"/>
    <property type="evidence" value="ECO:0007669"/>
    <property type="project" value="UniProtKB-UniRule"/>
</dbReference>
<dbReference type="PANTHER" id="PTHR28591">
    <property type="entry name" value="LATEXIN"/>
    <property type="match status" value="1"/>
</dbReference>
<evidence type="ECO:0000313" key="7">
    <source>
        <dbReference type="EMBL" id="CAF97419.1"/>
    </source>
</evidence>
<dbReference type="InterPro" id="IPR049897">
    <property type="entry name" value="CYSTATIN_LXN"/>
</dbReference>
<gene>
    <name evidence="7" type="ORF">GSTENG00014775001</name>
</gene>
<organism evidence="7">
    <name type="scientific">Tetraodon nigroviridis</name>
    <name type="common">Spotted green pufferfish</name>
    <name type="synonym">Chelonodon nigroviridis</name>
    <dbReference type="NCBI Taxonomy" id="99883"/>
    <lineage>
        <taxon>Eukaryota</taxon>
        <taxon>Metazoa</taxon>
        <taxon>Chordata</taxon>
        <taxon>Craniata</taxon>
        <taxon>Vertebrata</taxon>
        <taxon>Euteleostomi</taxon>
        <taxon>Actinopterygii</taxon>
        <taxon>Neopterygii</taxon>
        <taxon>Teleostei</taxon>
        <taxon>Neoteleostei</taxon>
        <taxon>Acanthomorphata</taxon>
        <taxon>Eupercaria</taxon>
        <taxon>Tetraodontiformes</taxon>
        <taxon>Tetradontoidea</taxon>
        <taxon>Tetraodontidae</taxon>
        <taxon>Tetraodon</taxon>
    </lineage>
</organism>
<keyword evidence="2 4" id="KW-0646">Protease inhibitor</keyword>
<dbReference type="FunFam" id="3.10.450.10:FF:000007">
    <property type="entry name" value="latexin"/>
    <property type="match status" value="1"/>
</dbReference>
<feature type="chain" id="PRO_5004243435" evidence="5">
    <location>
        <begin position="19"/>
        <end position="292"/>
    </location>
</feature>
<evidence type="ECO:0000256" key="4">
    <source>
        <dbReference type="PROSITE-ProRule" id="PRU01377"/>
    </source>
</evidence>
<dbReference type="AlphaFoldDB" id="Q4SPL3"/>
<dbReference type="SUPFAM" id="SSF54403">
    <property type="entry name" value="Cystatin/monellin"/>
    <property type="match status" value="2"/>
</dbReference>
<sequence>MKSLRIIFALAAITGVTGDNNVTATPRTDAADGPARADCVLEKLLLSGEKLLQEEEKVEERVMATGELNPNHYPAQRAAKVVQHHLNTRYGSPYRLFGLQQVHSANAQVVADSGRKYQLQLTVHELISNATQKCSAEVVFPGGQEPSPAQVKVACEGLTKNQTLDREEALYQQYRSNQSLLSAHNLPDGHGHMEPDTRPLWHLGIVASSFVMMNESTENTLYNMAQVANISQLHSDNDVLKFESLVLLHDMVSQEIPRWKLLFTWSPAEGVKVLKMEQLPHCHECEKPLGTN</sequence>
<name>Q4SPL3_TETNG</name>
<comment type="caution">
    <text evidence="7">The sequence shown here is derived from an EMBL/GenBank/DDBJ whole genome shotgun (WGS) entry which is preliminary data.</text>
</comment>
<dbReference type="EMBL" id="CAAE01014537">
    <property type="protein sequence ID" value="CAF97419.1"/>
    <property type="molecule type" value="Genomic_DNA"/>
</dbReference>
<dbReference type="PROSITE" id="PS52033">
    <property type="entry name" value="CYSTATIN_LXN"/>
    <property type="match status" value="2"/>
</dbReference>
<dbReference type="Gene3D" id="3.10.450.10">
    <property type="match status" value="2"/>
</dbReference>
<evidence type="ECO:0000256" key="1">
    <source>
        <dbReference type="ARBA" id="ARBA00010083"/>
    </source>
</evidence>
<feature type="domain" description="Cystatin LXN-type" evidence="6">
    <location>
        <begin position="64"/>
        <end position="164"/>
    </location>
</feature>
<comment type="similarity">
    <text evidence="1 4">Belongs to the protease inhibitor I47 (latexin) family.</text>
</comment>
<proteinExistence type="inferred from homology"/>
<evidence type="ECO:0000256" key="3">
    <source>
        <dbReference type="ARBA" id="ARBA00022737"/>
    </source>
</evidence>
<dbReference type="Pfam" id="PF06907">
    <property type="entry name" value="LXN"/>
    <property type="match status" value="1"/>
</dbReference>
<accession>Q4SPL3</accession>